<dbReference type="Proteomes" id="UP000808146">
    <property type="component" value="Unassembled WGS sequence"/>
</dbReference>
<dbReference type="AlphaFoldDB" id="A0A9D7LPT2"/>
<protein>
    <submittedName>
        <fullName evidence="1">Uncharacterized protein</fullName>
    </submittedName>
</protein>
<organism evidence="1 2">
    <name type="scientific">Candidatus Dechloromonas phosphorivorans</name>
    <dbReference type="NCBI Taxonomy" id="2899244"/>
    <lineage>
        <taxon>Bacteria</taxon>
        <taxon>Pseudomonadati</taxon>
        <taxon>Pseudomonadota</taxon>
        <taxon>Betaproteobacteria</taxon>
        <taxon>Rhodocyclales</taxon>
        <taxon>Azonexaceae</taxon>
        <taxon>Dechloromonas</taxon>
    </lineage>
</organism>
<sequence length="94" mass="10667">MVGSWGFTDYVFEILEPLTAVRADYQNLTVYGPPGMDRHLSNRHGKIVTLSYQAVPAEGLELREVRFIAARVGFEAAVQGEKRKDRHRSAMEKM</sequence>
<comment type="caution">
    <text evidence="1">The sequence shown here is derived from an EMBL/GenBank/DDBJ whole genome shotgun (WGS) entry which is preliminary data.</text>
</comment>
<reference evidence="2" key="1">
    <citation type="journal article" date="2021" name="Nat. Commun.">
        <title>Connecting structure to function with the recovery of over 1000 high-quality metagenome-assembled genomes from activated sludge using long-read sequencing.</title>
        <authorList>
            <person name="Singleton C.M."/>
            <person name="Petriglieri F."/>
            <person name="Kristensen J.M."/>
            <person name="Kirkegaard R.H."/>
            <person name="Michaelsen T.Y."/>
            <person name="Andersen M.H."/>
            <person name="Kondrotaite Z."/>
            <person name="Karst S.M."/>
            <person name="Dueholm M.S."/>
            <person name="Nielsen P.H."/>
            <person name="Albertsen M."/>
        </authorList>
    </citation>
    <scope>NUCLEOTIDE SEQUENCE [LARGE SCALE GENOMIC DNA]</scope>
</reference>
<evidence type="ECO:0000313" key="1">
    <source>
        <dbReference type="EMBL" id="MBK8891742.1"/>
    </source>
</evidence>
<dbReference type="EMBL" id="JADKBR010000019">
    <property type="protein sequence ID" value="MBK8891742.1"/>
    <property type="molecule type" value="Genomic_DNA"/>
</dbReference>
<evidence type="ECO:0000313" key="2">
    <source>
        <dbReference type="Proteomes" id="UP000808146"/>
    </source>
</evidence>
<proteinExistence type="predicted"/>
<gene>
    <name evidence="1" type="ORF">IPN75_15870</name>
</gene>
<accession>A0A9D7LPT2</accession>
<name>A0A9D7LPT2_9RHOO</name>